<comment type="caution">
    <text evidence="2">The sequence shown here is derived from an EMBL/GenBank/DDBJ whole genome shotgun (WGS) entry which is preliminary data.</text>
</comment>
<keyword evidence="1" id="KW-0812">Transmembrane</keyword>
<keyword evidence="3" id="KW-1185">Reference proteome</keyword>
<feature type="transmembrane region" description="Helical" evidence="1">
    <location>
        <begin position="12"/>
        <end position="29"/>
    </location>
</feature>
<evidence type="ECO:0000256" key="1">
    <source>
        <dbReference type="SAM" id="Phobius"/>
    </source>
</evidence>
<keyword evidence="1" id="KW-1133">Transmembrane helix</keyword>
<sequence>MRKRRFRIKKPVALIIAFVLGVLLLPWAVDYADKVRGYDGTGSEFLLPLVFVAAVVLIYEVRPEQKENT</sequence>
<dbReference type="OrthoDB" id="9995988at2"/>
<dbReference type="Proteomes" id="UP000003860">
    <property type="component" value="Unassembled WGS sequence"/>
</dbReference>
<dbReference type="AlphaFoldDB" id="F1TEA9"/>
<feature type="transmembrane region" description="Helical" evidence="1">
    <location>
        <begin position="41"/>
        <end position="59"/>
    </location>
</feature>
<dbReference type="EMBL" id="ACXX02000009">
    <property type="protein sequence ID" value="EGD47075.1"/>
    <property type="molecule type" value="Genomic_DNA"/>
</dbReference>
<evidence type="ECO:0000313" key="3">
    <source>
        <dbReference type="Proteomes" id="UP000003860"/>
    </source>
</evidence>
<organism evidence="2 3">
    <name type="scientific">Ruminiclostridium papyrosolvens DSM 2782</name>
    <dbReference type="NCBI Taxonomy" id="588581"/>
    <lineage>
        <taxon>Bacteria</taxon>
        <taxon>Bacillati</taxon>
        <taxon>Bacillota</taxon>
        <taxon>Clostridia</taxon>
        <taxon>Eubacteriales</taxon>
        <taxon>Oscillospiraceae</taxon>
        <taxon>Ruminiclostridium</taxon>
    </lineage>
</organism>
<gene>
    <name evidence="2" type="ORF">Cpap_1467</name>
</gene>
<dbReference type="RefSeq" id="WP_004620062.1">
    <property type="nucleotide sequence ID" value="NZ_ACXX02000009.1"/>
</dbReference>
<accession>F1TEA9</accession>
<name>F1TEA9_9FIRM</name>
<reference evidence="2" key="1">
    <citation type="submission" date="2009-07" db="EMBL/GenBank/DDBJ databases">
        <authorList>
            <consortium name="US DOE Joint Genome Institute (JGI-PGF)"/>
            <person name="Lucas S."/>
            <person name="Copeland A."/>
            <person name="Lapidus A."/>
            <person name="Glavina del Rio T."/>
            <person name="Tice H."/>
            <person name="Bruce D."/>
            <person name="Goodwin L."/>
            <person name="Pitluck S."/>
            <person name="Larimer F."/>
            <person name="Land M.L."/>
            <person name="Mouttaki H."/>
            <person name="He Z."/>
            <person name="Zhou J."/>
            <person name="Hemme C.L."/>
        </authorList>
    </citation>
    <scope>NUCLEOTIDE SEQUENCE</scope>
    <source>
        <strain evidence="2">DSM 2782</strain>
    </source>
</reference>
<dbReference type="STRING" id="588581.Cpap_1467"/>
<protein>
    <submittedName>
        <fullName evidence="2">Uncharacterized protein</fullName>
    </submittedName>
</protein>
<reference evidence="2" key="2">
    <citation type="submission" date="2011-01" db="EMBL/GenBank/DDBJ databases">
        <title>The Non-contiguous Finished genome of Clostridium papyrosolvens.</title>
        <authorList>
            <person name="Lucas S."/>
            <person name="Copeland A."/>
            <person name="Lapidus A."/>
            <person name="Cheng J.-F."/>
            <person name="Goodwin L."/>
            <person name="Pitluck S."/>
            <person name="Misra M."/>
            <person name="Chertkov O."/>
            <person name="Detter J.C."/>
            <person name="Han C."/>
            <person name="Tapia R."/>
            <person name="Land M."/>
            <person name="Hauser L."/>
            <person name="Kyrpides N."/>
            <person name="Ivanova N."/>
            <person name="Pagani I."/>
            <person name="Mouttaki H."/>
            <person name="He Z."/>
            <person name="Zhou J."/>
            <person name="Hemme C.L."/>
            <person name="Woyke T."/>
        </authorList>
    </citation>
    <scope>NUCLEOTIDE SEQUENCE [LARGE SCALE GENOMIC DNA]</scope>
    <source>
        <strain evidence="2">DSM 2782</strain>
    </source>
</reference>
<proteinExistence type="predicted"/>
<keyword evidence="1" id="KW-0472">Membrane</keyword>
<evidence type="ECO:0000313" key="2">
    <source>
        <dbReference type="EMBL" id="EGD47075.1"/>
    </source>
</evidence>